<name>A0A4D6HKN3_9EURY</name>
<sequence length="259" mass="26786">MNSVLDGETAVITGAASGIGRAIALTFADAGADVVVADLREGPRQGGVSTHERIADETDAEATYVECDVTDRNALEAAIDAADEFGGLSIMVNNAGVFGPMGSITEISVEDYRDLMAINLDSVFVGSKLAAEKLIEQGEGGAIVNISSLAGLQGYGEIAPYCTAKAGVRNLTYSLADDLGPHGIRVNAIHPGEVETALTTEDFPIVGTEQEEALKQLIPLQKLAQPEDVANAALFLASDLAGHITAESLLVDGGTRNTS</sequence>
<dbReference type="PANTHER" id="PTHR42760">
    <property type="entry name" value="SHORT-CHAIN DEHYDROGENASES/REDUCTASES FAMILY MEMBER"/>
    <property type="match status" value="1"/>
</dbReference>
<accession>A0A4D6HKN3</accession>
<dbReference type="SUPFAM" id="SSF51735">
    <property type="entry name" value="NAD(P)-binding Rossmann-fold domains"/>
    <property type="match status" value="1"/>
</dbReference>
<dbReference type="PRINTS" id="PR00081">
    <property type="entry name" value="GDHRDH"/>
</dbReference>
<dbReference type="KEGG" id="nbg:DV706_07935"/>
<dbReference type="NCBIfam" id="NF005559">
    <property type="entry name" value="PRK07231.1"/>
    <property type="match status" value="1"/>
</dbReference>
<dbReference type="FunFam" id="3.40.50.720:FF:000084">
    <property type="entry name" value="Short-chain dehydrogenase reductase"/>
    <property type="match status" value="1"/>
</dbReference>
<dbReference type="Pfam" id="PF13561">
    <property type="entry name" value="adh_short_C2"/>
    <property type="match status" value="1"/>
</dbReference>
<dbReference type="GeneID" id="39851178"/>
<organism evidence="3 4">
    <name type="scientific">Natronorubrum bangense</name>
    <dbReference type="NCBI Taxonomy" id="61858"/>
    <lineage>
        <taxon>Archaea</taxon>
        <taxon>Methanobacteriati</taxon>
        <taxon>Methanobacteriota</taxon>
        <taxon>Stenosarchaea group</taxon>
        <taxon>Halobacteria</taxon>
        <taxon>Halobacteriales</taxon>
        <taxon>Natrialbaceae</taxon>
        <taxon>Natronorubrum</taxon>
    </lineage>
</organism>
<dbReference type="SMART" id="SM00822">
    <property type="entry name" value="PKS_KR"/>
    <property type="match status" value="1"/>
</dbReference>
<evidence type="ECO:0000256" key="1">
    <source>
        <dbReference type="ARBA" id="ARBA00006484"/>
    </source>
</evidence>
<dbReference type="CDD" id="cd05233">
    <property type="entry name" value="SDR_c"/>
    <property type="match status" value="1"/>
</dbReference>
<reference evidence="3 4" key="1">
    <citation type="journal article" date="2019" name="Nat. Commun.">
        <title>A new type of DNA phosphorothioation-based antiviral system in archaea.</title>
        <authorList>
            <person name="Xiong L."/>
            <person name="Liu S."/>
            <person name="Chen S."/>
            <person name="Xiao Y."/>
            <person name="Zhu B."/>
            <person name="Gao Y."/>
            <person name="Zhang Y."/>
            <person name="Chen B."/>
            <person name="Luo J."/>
            <person name="Deng Z."/>
            <person name="Chen X."/>
            <person name="Wang L."/>
            <person name="Chen S."/>
        </authorList>
    </citation>
    <scope>NUCLEOTIDE SEQUENCE [LARGE SCALE GENOMIC DNA]</scope>
    <source>
        <strain evidence="3 4">JCM 10635</strain>
    </source>
</reference>
<dbReference type="InterPro" id="IPR002347">
    <property type="entry name" value="SDR_fam"/>
</dbReference>
<dbReference type="InterPro" id="IPR020904">
    <property type="entry name" value="Sc_DH/Rdtase_CS"/>
</dbReference>
<dbReference type="PROSITE" id="PS00061">
    <property type="entry name" value="ADH_SHORT"/>
    <property type="match status" value="1"/>
</dbReference>
<comment type="similarity">
    <text evidence="1">Belongs to the short-chain dehydrogenases/reductases (SDR) family.</text>
</comment>
<dbReference type="AlphaFoldDB" id="A0A4D6HKN3"/>
<dbReference type="Proteomes" id="UP000296822">
    <property type="component" value="Chromosome"/>
</dbReference>
<evidence type="ECO:0000313" key="4">
    <source>
        <dbReference type="Proteomes" id="UP000296822"/>
    </source>
</evidence>
<proteinExistence type="inferred from homology"/>
<dbReference type="GO" id="GO:0016616">
    <property type="term" value="F:oxidoreductase activity, acting on the CH-OH group of donors, NAD or NADP as acceptor"/>
    <property type="evidence" value="ECO:0007669"/>
    <property type="project" value="UniProtKB-ARBA"/>
</dbReference>
<dbReference type="InterPro" id="IPR036291">
    <property type="entry name" value="NAD(P)-bd_dom_sf"/>
</dbReference>
<dbReference type="InterPro" id="IPR057326">
    <property type="entry name" value="KR_dom"/>
</dbReference>
<protein>
    <submittedName>
        <fullName evidence="3">SDR family oxidoreductase</fullName>
    </submittedName>
</protein>
<feature type="domain" description="Ketoreductase" evidence="2">
    <location>
        <begin position="8"/>
        <end position="192"/>
    </location>
</feature>
<dbReference type="RefSeq" id="WP_006065162.1">
    <property type="nucleotide sequence ID" value="NZ_CP031305.1"/>
</dbReference>
<dbReference type="PRINTS" id="PR00080">
    <property type="entry name" value="SDRFAMILY"/>
</dbReference>
<evidence type="ECO:0000313" key="3">
    <source>
        <dbReference type="EMBL" id="QCC54423.1"/>
    </source>
</evidence>
<dbReference type="EMBL" id="CP031305">
    <property type="protein sequence ID" value="QCC54423.1"/>
    <property type="molecule type" value="Genomic_DNA"/>
</dbReference>
<dbReference type="Gene3D" id="3.40.50.720">
    <property type="entry name" value="NAD(P)-binding Rossmann-like Domain"/>
    <property type="match status" value="1"/>
</dbReference>
<gene>
    <name evidence="3" type="ORF">DV706_07935</name>
</gene>
<evidence type="ECO:0000259" key="2">
    <source>
        <dbReference type="SMART" id="SM00822"/>
    </source>
</evidence>